<name>A0ABW4WPK9_9HYPH</name>
<dbReference type="Proteomes" id="UP001597349">
    <property type="component" value="Unassembled WGS sequence"/>
</dbReference>
<gene>
    <name evidence="1" type="ORF">ACFSQT_34620</name>
</gene>
<organism evidence="1 2">
    <name type="scientific">Mesorhizobium calcicola</name>
    <dbReference type="NCBI Taxonomy" id="1300310"/>
    <lineage>
        <taxon>Bacteria</taxon>
        <taxon>Pseudomonadati</taxon>
        <taxon>Pseudomonadota</taxon>
        <taxon>Alphaproteobacteria</taxon>
        <taxon>Hyphomicrobiales</taxon>
        <taxon>Phyllobacteriaceae</taxon>
        <taxon>Mesorhizobium</taxon>
    </lineage>
</organism>
<dbReference type="RefSeq" id="WP_379026516.1">
    <property type="nucleotide sequence ID" value="NZ_JBHUGY010000067.1"/>
</dbReference>
<comment type="caution">
    <text evidence="1">The sequence shown here is derived from an EMBL/GenBank/DDBJ whole genome shotgun (WGS) entry which is preliminary data.</text>
</comment>
<reference evidence="2" key="1">
    <citation type="journal article" date="2019" name="Int. J. Syst. Evol. Microbiol.">
        <title>The Global Catalogue of Microorganisms (GCM) 10K type strain sequencing project: providing services to taxonomists for standard genome sequencing and annotation.</title>
        <authorList>
            <consortium name="The Broad Institute Genomics Platform"/>
            <consortium name="The Broad Institute Genome Sequencing Center for Infectious Disease"/>
            <person name="Wu L."/>
            <person name="Ma J."/>
        </authorList>
    </citation>
    <scope>NUCLEOTIDE SEQUENCE [LARGE SCALE GENOMIC DNA]</scope>
    <source>
        <strain evidence="2">CGMCC 1.16226</strain>
    </source>
</reference>
<keyword evidence="2" id="KW-1185">Reference proteome</keyword>
<proteinExistence type="predicted"/>
<protein>
    <submittedName>
        <fullName evidence="1">Uncharacterized protein</fullName>
    </submittedName>
</protein>
<sequence length="76" mass="8062">MQLAADQAFAQAVMPNTRGRLKSLISLSFRGQNEKASRIVPYHALKSGLVDQIEDGFGISGQSLAELDPAGFGTIA</sequence>
<dbReference type="EMBL" id="JBHUGY010000067">
    <property type="protein sequence ID" value="MFD2058033.1"/>
    <property type="molecule type" value="Genomic_DNA"/>
</dbReference>
<evidence type="ECO:0000313" key="1">
    <source>
        <dbReference type="EMBL" id="MFD2058033.1"/>
    </source>
</evidence>
<evidence type="ECO:0000313" key="2">
    <source>
        <dbReference type="Proteomes" id="UP001597349"/>
    </source>
</evidence>
<accession>A0ABW4WPK9</accession>